<dbReference type="AlphaFoldDB" id="A0A518AZJ4"/>
<dbReference type="KEGG" id="knv:Pan216_09670"/>
<evidence type="ECO:0000313" key="2">
    <source>
        <dbReference type="Proteomes" id="UP000317093"/>
    </source>
</evidence>
<dbReference type="OrthoDB" id="292045at2"/>
<proteinExistence type="predicted"/>
<evidence type="ECO:0008006" key="3">
    <source>
        <dbReference type="Google" id="ProtNLM"/>
    </source>
</evidence>
<dbReference type="Proteomes" id="UP000317093">
    <property type="component" value="Chromosome"/>
</dbReference>
<accession>A0A518AZJ4</accession>
<gene>
    <name evidence="1" type="ORF">Pan216_09670</name>
</gene>
<dbReference type="RefSeq" id="WP_145255490.1">
    <property type="nucleotide sequence ID" value="NZ_CP036279.1"/>
</dbReference>
<sequence length="141" mass="16126">MRHAHGSWAAYATSDADMGIGMTLKIVSGRWSIEEHFHDVKEVLGAGQQQVRNLDSNIGCWNLCGWLYAMVELECWDAPAEQLVDRDDRPWDNPGRRPSHADRRRRIARDMLRDALWADLASGPDHPKIRLRFEHLLALAS</sequence>
<protein>
    <recommendedName>
        <fullName evidence="3">Transposase IS4-like domain-containing protein</fullName>
    </recommendedName>
</protein>
<evidence type="ECO:0000313" key="1">
    <source>
        <dbReference type="EMBL" id="QDU60130.1"/>
    </source>
</evidence>
<keyword evidence="2" id="KW-1185">Reference proteome</keyword>
<dbReference type="EMBL" id="CP036279">
    <property type="protein sequence ID" value="QDU60130.1"/>
    <property type="molecule type" value="Genomic_DNA"/>
</dbReference>
<name>A0A518AZJ4_9BACT</name>
<reference evidence="1 2" key="1">
    <citation type="submission" date="2019-02" db="EMBL/GenBank/DDBJ databases">
        <title>Deep-cultivation of Planctomycetes and their phenomic and genomic characterization uncovers novel biology.</title>
        <authorList>
            <person name="Wiegand S."/>
            <person name="Jogler M."/>
            <person name="Boedeker C."/>
            <person name="Pinto D."/>
            <person name="Vollmers J."/>
            <person name="Rivas-Marin E."/>
            <person name="Kohn T."/>
            <person name="Peeters S.H."/>
            <person name="Heuer A."/>
            <person name="Rast P."/>
            <person name="Oberbeckmann S."/>
            <person name="Bunk B."/>
            <person name="Jeske O."/>
            <person name="Meyerdierks A."/>
            <person name="Storesund J.E."/>
            <person name="Kallscheuer N."/>
            <person name="Luecker S."/>
            <person name="Lage O.M."/>
            <person name="Pohl T."/>
            <person name="Merkel B.J."/>
            <person name="Hornburger P."/>
            <person name="Mueller R.-W."/>
            <person name="Bruemmer F."/>
            <person name="Labrenz M."/>
            <person name="Spormann A.M."/>
            <person name="Op den Camp H."/>
            <person name="Overmann J."/>
            <person name="Amann R."/>
            <person name="Jetten M.S.M."/>
            <person name="Mascher T."/>
            <person name="Medema M.H."/>
            <person name="Devos D.P."/>
            <person name="Kaster A.-K."/>
            <person name="Ovreas L."/>
            <person name="Rohde M."/>
            <person name="Galperin M.Y."/>
            <person name="Jogler C."/>
        </authorList>
    </citation>
    <scope>NUCLEOTIDE SEQUENCE [LARGE SCALE GENOMIC DNA]</scope>
    <source>
        <strain evidence="1 2">Pan216</strain>
    </source>
</reference>
<organism evidence="1 2">
    <name type="scientific">Kolteria novifilia</name>
    <dbReference type="NCBI Taxonomy" id="2527975"/>
    <lineage>
        <taxon>Bacteria</taxon>
        <taxon>Pseudomonadati</taxon>
        <taxon>Planctomycetota</taxon>
        <taxon>Planctomycetia</taxon>
        <taxon>Kolteriales</taxon>
        <taxon>Kolteriaceae</taxon>
        <taxon>Kolteria</taxon>
    </lineage>
</organism>